<evidence type="ECO:0000313" key="2">
    <source>
        <dbReference type="EMBL" id="ACM20557.1"/>
    </source>
</evidence>
<reference evidence="2 3" key="1">
    <citation type="submission" date="2009-01" db="EMBL/GenBank/DDBJ databases">
        <title>Complete sequence of Geobacter sp. FRC-32.</title>
        <authorList>
            <consortium name="US DOE Joint Genome Institute"/>
            <person name="Lucas S."/>
            <person name="Copeland A."/>
            <person name="Lapidus A."/>
            <person name="Glavina del Rio T."/>
            <person name="Dalin E."/>
            <person name="Tice H."/>
            <person name="Bruce D."/>
            <person name="Goodwin L."/>
            <person name="Pitluck S."/>
            <person name="Saunders E."/>
            <person name="Brettin T."/>
            <person name="Detter J.C."/>
            <person name="Han C."/>
            <person name="Larimer F."/>
            <person name="Land M."/>
            <person name="Hauser L."/>
            <person name="Kyrpides N."/>
            <person name="Ovchinnikova G."/>
            <person name="Kostka J."/>
            <person name="Richardson P."/>
        </authorList>
    </citation>
    <scope>NUCLEOTIDE SEQUENCE [LARGE SCALE GENOMIC DNA]</scope>
    <source>
        <strain evidence="3">DSM 22248 / JCM 15807 / FRC-32</strain>
    </source>
</reference>
<accession>B9M9I5</accession>
<keyword evidence="1" id="KW-0472">Membrane</keyword>
<dbReference type="InterPro" id="IPR009898">
    <property type="entry name" value="DUF1440"/>
</dbReference>
<gene>
    <name evidence="2" type="ordered locus">Geob_2203</name>
</gene>
<feature type="transmembrane region" description="Helical" evidence="1">
    <location>
        <begin position="103"/>
        <end position="128"/>
    </location>
</feature>
<dbReference type="KEGG" id="geo:Geob_2203"/>
<keyword evidence="3" id="KW-1185">Reference proteome</keyword>
<name>B9M9I5_GEODF</name>
<protein>
    <recommendedName>
        <fullName evidence="4">DUF1440 domain-containing protein</fullName>
    </recommendedName>
</protein>
<dbReference type="HOGENOM" id="CLU_1658309_0_0_7"/>
<dbReference type="AlphaFoldDB" id="B9M9I5"/>
<proteinExistence type="predicted"/>
<evidence type="ECO:0000313" key="3">
    <source>
        <dbReference type="Proteomes" id="UP000007721"/>
    </source>
</evidence>
<sequence>MDRKMLVTAAAAGLVATAFTGVADRLLDRLVSDEQKRRDRMVRKGTAHEMAGPYFAEKMTGRELDEKGKKRAKTTFSIAYSLVWGAAYGIIRKKYPQLSRYVGLPFAVPFFFACDGLLAPLLGVSPILKKVPWQPSAKEMANHMAWTATAEMVHRAVAR</sequence>
<feature type="transmembrane region" description="Helical" evidence="1">
    <location>
        <begin position="74"/>
        <end position="91"/>
    </location>
</feature>
<dbReference type="Pfam" id="PF07274">
    <property type="entry name" value="DUF1440"/>
    <property type="match status" value="1"/>
</dbReference>
<organism evidence="2 3">
    <name type="scientific">Geotalea daltonii (strain DSM 22248 / JCM 15807 / FRC-32)</name>
    <name type="common">Geobacter daltonii</name>
    <dbReference type="NCBI Taxonomy" id="316067"/>
    <lineage>
        <taxon>Bacteria</taxon>
        <taxon>Pseudomonadati</taxon>
        <taxon>Thermodesulfobacteriota</taxon>
        <taxon>Desulfuromonadia</taxon>
        <taxon>Geobacterales</taxon>
        <taxon>Geobacteraceae</taxon>
        <taxon>Geotalea</taxon>
    </lineage>
</organism>
<keyword evidence="1" id="KW-0812">Transmembrane</keyword>
<evidence type="ECO:0008006" key="4">
    <source>
        <dbReference type="Google" id="ProtNLM"/>
    </source>
</evidence>
<dbReference type="Proteomes" id="UP000007721">
    <property type="component" value="Chromosome"/>
</dbReference>
<keyword evidence="1" id="KW-1133">Transmembrane helix</keyword>
<dbReference type="STRING" id="316067.Geob_2203"/>
<evidence type="ECO:0000256" key="1">
    <source>
        <dbReference type="SAM" id="Phobius"/>
    </source>
</evidence>
<dbReference type="EMBL" id="CP001390">
    <property type="protein sequence ID" value="ACM20557.1"/>
    <property type="molecule type" value="Genomic_DNA"/>
</dbReference>